<evidence type="ECO:0000313" key="3">
    <source>
        <dbReference type="Proteomes" id="UP000184330"/>
    </source>
</evidence>
<evidence type="ECO:0000259" key="1">
    <source>
        <dbReference type="Pfam" id="PF20150"/>
    </source>
</evidence>
<dbReference type="PANTHER" id="PTHR35910">
    <property type="entry name" value="2EXR DOMAIN-CONTAINING PROTEIN"/>
    <property type="match status" value="1"/>
</dbReference>
<dbReference type="PANTHER" id="PTHR35910:SF1">
    <property type="entry name" value="2EXR DOMAIN-CONTAINING PROTEIN"/>
    <property type="match status" value="1"/>
</dbReference>
<dbReference type="Pfam" id="PF20150">
    <property type="entry name" value="2EXR"/>
    <property type="match status" value="1"/>
</dbReference>
<proteinExistence type="predicted"/>
<dbReference type="InterPro" id="IPR045518">
    <property type="entry name" value="2EXR"/>
</dbReference>
<dbReference type="EMBL" id="FJOG01000001">
    <property type="protein sequence ID" value="CZR51040.1"/>
    <property type="molecule type" value="Genomic_DNA"/>
</dbReference>
<gene>
    <name evidence="2" type="ORF">PAC_00915</name>
</gene>
<name>A0A1L7WE25_9HELO</name>
<feature type="domain" description="2EXR" evidence="1">
    <location>
        <begin position="47"/>
        <end position="143"/>
    </location>
</feature>
<reference evidence="2 3" key="1">
    <citation type="submission" date="2016-03" db="EMBL/GenBank/DDBJ databases">
        <authorList>
            <person name="Ploux O."/>
        </authorList>
    </citation>
    <scope>NUCLEOTIDE SEQUENCE [LARGE SCALE GENOMIC DNA]</scope>
    <source>
        <strain evidence="2 3">UAMH 11012</strain>
    </source>
</reference>
<dbReference type="OrthoDB" id="3473305at2759"/>
<accession>A0A1L7WE25</accession>
<keyword evidence="3" id="KW-1185">Reference proteome</keyword>
<evidence type="ECO:0000313" key="2">
    <source>
        <dbReference type="EMBL" id="CZR51040.1"/>
    </source>
</evidence>
<dbReference type="Proteomes" id="UP000184330">
    <property type="component" value="Unassembled WGS sequence"/>
</dbReference>
<dbReference type="AlphaFoldDB" id="A0A1L7WE25"/>
<sequence>MSLLMQLTKLPELANEDLGTIDIIELAEFPLSGHISTIKTDMALESFTLFPELPSELRLKIWKLANPGPRILGVGHRMQYREGYGRIIPTTMDWRTSDPVPTLLHVCHDSRTEALKVYQPSFATFGTPRHEGKNYIDFSRDILYFGGSGRGFTDMKALINSTFDRPSNYLLDMFLGADYGTKDAEHIKAMIVDIDEERYGRRLFIWDEIRLFPKLQDLIVIVWEEDSDSERLMVLYRISLREVARKHPEWAIPKIRFFSAITKTLWGVMDASTRLVDEEDSAV</sequence>
<organism evidence="2 3">
    <name type="scientific">Phialocephala subalpina</name>
    <dbReference type="NCBI Taxonomy" id="576137"/>
    <lineage>
        <taxon>Eukaryota</taxon>
        <taxon>Fungi</taxon>
        <taxon>Dikarya</taxon>
        <taxon>Ascomycota</taxon>
        <taxon>Pezizomycotina</taxon>
        <taxon>Leotiomycetes</taxon>
        <taxon>Helotiales</taxon>
        <taxon>Mollisiaceae</taxon>
        <taxon>Phialocephala</taxon>
        <taxon>Phialocephala fortinii species complex</taxon>
    </lineage>
</organism>
<protein>
    <recommendedName>
        <fullName evidence="1">2EXR domain-containing protein</fullName>
    </recommendedName>
</protein>